<dbReference type="PROSITE" id="PS01129">
    <property type="entry name" value="PSI_RLU"/>
    <property type="match status" value="1"/>
</dbReference>
<evidence type="ECO:0000313" key="9">
    <source>
        <dbReference type="Proteomes" id="UP000625210"/>
    </source>
</evidence>
<dbReference type="PANTHER" id="PTHR21600">
    <property type="entry name" value="MITOCHONDRIAL RNA PSEUDOURIDINE SYNTHASE"/>
    <property type="match status" value="1"/>
</dbReference>
<keyword evidence="5" id="KW-0694">RNA-binding</keyword>
<feature type="active site" evidence="4">
    <location>
        <position position="140"/>
    </location>
</feature>
<dbReference type="SUPFAM" id="SSF55120">
    <property type="entry name" value="Pseudouridine synthase"/>
    <property type="match status" value="1"/>
</dbReference>
<reference evidence="8" key="2">
    <citation type="submission" date="2020-09" db="EMBL/GenBank/DDBJ databases">
        <authorList>
            <person name="Sun Q."/>
            <person name="Zhou Y."/>
        </authorList>
    </citation>
    <scope>NUCLEOTIDE SEQUENCE</scope>
    <source>
        <strain evidence="8">CGMCC 1.15179</strain>
    </source>
</reference>
<evidence type="ECO:0000256" key="3">
    <source>
        <dbReference type="ARBA" id="ARBA00023235"/>
    </source>
</evidence>
<dbReference type="InterPro" id="IPR006145">
    <property type="entry name" value="PsdUridine_synth_RsuA/RluA"/>
</dbReference>
<dbReference type="InterPro" id="IPR006224">
    <property type="entry name" value="PsdUridine_synth_RluA-like_CS"/>
</dbReference>
<dbReference type="EMBL" id="BMHQ01000002">
    <property type="protein sequence ID" value="GGE09622.1"/>
    <property type="molecule type" value="Genomic_DNA"/>
</dbReference>
<dbReference type="RefSeq" id="WP_188646650.1">
    <property type="nucleotide sequence ID" value="NZ_BMHQ01000002.1"/>
</dbReference>
<comment type="catalytic activity">
    <reaction evidence="1 6">
        <text>a uridine in RNA = a pseudouridine in RNA</text>
        <dbReference type="Rhea" id="RHEA:48348"/>
        <dbReference type="Rhea" id="RHEA-COMP:12068"/>
        <dbReference type="Rhea" id="RHEA-COMP:12069"/>
        <dbReference type="ChEBI" id="CHEBI:65314"/>
        <dbReference type="ChEBI" id="CHEBI:65315"/>
    </reaction>
</comment>
<dbReference type="InterPro" id="IPR006225">
    <property type="entry name" value="PsdUridine_synth_RluC/D"/>
</dbReference>
<sequence length="305" mass="35280">MTGESEAAVFFHQVRPDEDGKMVQQVLRNRFRFSRRMFRRLKQQRAVEVNGGTVFLTSRVKAGDVIRVRMPEEEKESVSPEPVPIQVVYEDEDVILLDKPPGLVVHPTKGVYSGTLANGLVHYWKERGEDRAVRPVTRLDKDTSGLILFAKHPYAHAFLAEQMERKRYRRDYLALVHGRMKGEGGIIDAPIGRDEQHPTRREVRSDGAHAVTHYRVLQRWQNATLLRLSLETGRTHQIRVHLAYLGYPIIGDALYGGERSDFPIERQALHAAYLKLFHPRERREVEWSSPLPADMERVLHFLEDH</sequence>
<dbReference type="InterPro" id="IPR002942">
    <property type="entry name" value="S4_RNA-bd"/>
</dbReference>
<dbReference type="EC" id="5.4.99.-" evidence="6"/>
<dbReference type="GO" id="GO:0000455">
    <property type="term" value="P:enzyme-directed rRNA pseudouridine synthesis"/>
    <property type="evidence" value="ECO:0007669"/>
    <property type="project" value="TreeGrafter"/>
</dbReference>
<proteinExistence type="inferred from homology"/>
<organism evidence="8 9">
    <name type="scientific">Marinithermofilum abyssi</name>
    <dbReference type="NCBI Taxonomy" id="1571185"/>
    <lineage>
        <taxon>Bacteria</taxon>
        <taxon>Bacillati</taxon>
        <taxon>Bacillota</taxon>
        <taxon>Bacilli</taxon>
        <taxon>Bacillales</taxon>
        <taxon>Thermoactinomycetaceae</taxon>
        <taxon>Marinithermofilum</taxon>
    </lineage>
</organism>
<keyword evidence="3 6" id="KW-0413">Isomerase</keyword>
<dbReference type="PANTHER" id="PTHR21600:SF44">
    <property type="entry name" value="RIBOSOMAL LARGE SUBUNIT PSEUDOURIDINE SYNTHASE D"/>
    <property type="match status" value="1"/>
</dbReference>
<reference evidence="8" key="1">
    <citation type="journal article" date="2014" name="Int. J. Syst. Evol. Microbiol.">
        <title>Complete genome sequence of Corynebacterium casei LMG S-19264T (=DSM 44701T), isolated from a smear-ripened cheese.</title>
        <authorList>
            <consortium name="US DOE Joint Genome Institute (JGI-PGF)"/>
            <person name="Walter F."/>
            <person name="Albersmeier A."/>
            <person name="Kalinowski J."/>
            <person name="Ruckert C."/>
        </authorList>
    </citation>
    <scope>NUCLEOTIDE SEQUENCE</scope>
    <source>
        <strain evidence="8">CGMCC 1.15179</strain>
    </source>
</reference>
<comment type="function">
    <text evidence="6">Responsible for synthesis of pseudouridine from uracil.</text>
</comment>
<dbReference type="GO" id="GO:0003723">
    <property type="term" value="F:RNA binding"/>
    <property type="evidence" value="ECO:0007669"/>
    <property type="project" value="UniProtKB-KW"/>
</dbReference>
<dbReference type="Pfam" id="PF00849">
    <property type="entry name" value="PseudoU_synth_2"/>
    <property type="match status" value="1"/>
</dbReference>
<evidence type="ECO:0000313" key="8">
    <source>
        <dbReference type="EMBL" id="GGE09622.1"/>
    </source>
</evidence>
<evidence type="ECO:0000256" key="6">
    <source>
        <dbReference type="RuleBase" id="RU362028"/>
    </source>
</evidence>
<evidence type="ECO:0000256" key="2">
    <source>
        <dbReference type="ARBA" id="ARBA00010876"/>
    </source>
</evidence>
<dbReference type="InterPro" id="IPR050188">
    <property type="entry name" value="RluA_PseudoU_synthase"/>
</dbReference>
<dbReference type="PROSITE" id="PS50889">
    <property type="entry name" value="S4"/>
    <property type="match status" value="1"/>
</dbReference>
<protein>
    <recommendedName>
        <fullName evidence="6">Pseudouridine synthase</fullName>
        <ecNumber evidence="6">5.4.99.-</ecNumber>
    </recommendedName>
</protein>
<dbReference type="InterPro" id="IPR020103">
    <property type="entry name" value="PsdUridine_synth_cat_dom_sf"/>
</dbReference>
<evidence type="ECO:0000259" key="7">
    <source>
        <dbReference type="SMART" id="SM00363"/>
    </source>
</evidence>
<comment type="similarity">
    <text evidence="2 6">Belongs to the pseudouridine synthase RluA family.</text>
</comment>
<comment type="caution">
    <text evidence="8">The sequence shown here is derived from an EMBL/GenBank/DDBJ whole genome shotgun (WGS) entry which is preliminary data.</text>
</comment>
<name>A0A8J2VCK4_9BACL</name>
<dbReference type="Gene3D" id="3.30.2350.10">
    <property type="entry name" value="Pseudouridine synthase"/>
    <property type="match status" value="1"/>
</dbReference>
<accession>A0A8J2VCK4</accession>
<keyword evidence="9" id="KW-1185">Reference proteome</keyword>
<dbReference type="GO" id="GO:0120159">
    <property type="term" value="F:rRNA pseudouridine synthase activity"/>
    <property type="evidence" value="ECO:0007669"/>
    <property type="project" value="UniProtKB-ARBA"/>
</dbReference>
<evidence type="ECO:0000256" key="1">
    <source>
        <dbReference type="ARBA" id="ARBA00000073"/>
    </source>
</evidence>
<evidence type="ECO:0000256" key="5">
    <source>
        <dbReference type="PROSITE-ProRule" id="PRU00182"/>
    </source>
</evidence>
<evidence type="ECO:0000256" key="4">
    <source>
        <dbReference type="PIRSR" id="PIRSR606225-1"/>
    </source>
</evidence>
<dbReference type="AlphaFoldDB" id="A0A8J2VCK4"/>
<feature type="domain" description="RNA-binding S4" evidence="7">
    <location>
        <begin position="21"/>
        <end position="84"/>
    </location>
</feature>
<dbReference type="CDD" id="cd02869">
    <property type="entry name" value="PseudoU_synth_RluA_like"/>
    <property type="match status" value="1"/>
</dbReference>
<gene>
    <name evidence="8" type="ORF">GCM10011571_08670</name>
</gene>
<dbReference type="Proteomes" id="UP000625210">
    <property type="component" value="Unassembled WGS sequence"/>
</dbReference>
<dbReference type="SMART" id="SM00363">
    <property type="entry name" value="S4"/>
    <property type="match status" value="1"/>
</dbReference>
<dbReference type="NCBIfam" id="TIGR00005">
    <property type="entry name" value="rluA_subfam"/>
    <property type="match status" value="1"/>
</dbReference>